<evidence type="ECO:0000256" key="1">
    <source>
        <dbReference type="ARBA" id="ARBA00004114"/>
    </source>
</evidence>
<dbReference type="Pfam" id="PF00134">
    <property type="entry name" value="Cyclin_N"/>
    <property type="match status" value="1"/>
</dbReference>
<dbReference type="FunFam" id="1.10.472.10:FF:000013">
    <property type="entry name" value="Cyclin A1"/>
    <property type="match status" value="1"/>
</dbReference>
<evidence type="ECO:0000313" key="14">
    <source>
        <dbReference type="EMBL" id="KAI9182799.1"/>
    </source>
</evidence>
<comment type="caution">
    <text evidence="14">The sequence shown here is derived from an EMBL/GenBank/DDBJ whole genome shotgun (WGS) entry which is preliminary data.</text>
</comment>
<evidence type="ECO:0000256" key="3">
    <source>
        <dbReference type="ARBA" id="ARBA00006955"/>
    </source>
</evidence>
<keyword evidence="5" id="KW-0963">Cytoplasm</keyword>
<accession>A0AAD5NW08</accession>
<dbReference type="AlphaFoldDB" id="A0AAD5NW08"/>
<keyword evidence="8 11" id="KW-0195">Cyclin</keyword>
<dbReference type="SMART" id="SM00385">
    <property type="entry name" value="CYCLIN"/>
    <property type="match status" value="2"/>
</dbReference>
<dbReference type="GO" id="GO:0051301">
    <property type="term" value="P:cell division"/>
    <property type="evidence" value="ECO:0007669"/>
    <property type="project" value="UniProtKB-KW"/>
</dbReference>
<dbReference type="InterPro" id="IPR004367">
    <property type="entry name" value="Cyclin_C-dom"/>
</dbReference>
<organism evidence="14 15">
    <name type="scientific">Acer negundo</name>
    <name type="common">Box elder</name>
    <dbReference type="NCBI Taxonomy" id="4023"/>
    <lineage>
        <taxon>Eukaryota</taxon>
        <taxon>Viridiplantae</taxon>
        <taxon>Streptophyta</taxon>
        <taxon>Embryophyta</taxon>
        <taxon>Tracheophyta</taxon>
        <taxon>Spermatophyta</taxon>
        <taxon>Magnoliopsida</taxon>
        <taxon>eudicotyledons</taxon>
        <taxon>Gunneridae</taxon>
        <taxon>Pentapetalae</taxon>
        <taxon>rosids</taxon>
        <taxon>malvids</taxon>
        <taxon>Sapindales</taxon>
        <taxon>Sapindaceae</taxon>
        <taxon>Hippocastanoideae</taxon>
        <taxon>Acereae</taxon>
        <taxon>Acer</taxon>
    </lineage>
</organism>
<feature type="compositionally biased region" description="Basic and acidic residues" evidence="12">
    <location>
        <begin position="420"/>
        <end position="430"/>
    </location>
</feature>
<dbReference type="InterPro" id="IPR039361">
    <property type="entry name" value="Cyclin"/>
</dbReference>
<dbReference type="CDD" id="cd20506">
    <property type="entry name" value="CYCLIN_AtCycA-like_rpt2"/>
    <property type="match status" value="1"/>
</dbReference>
<sequence>MGRASYRKRSIPFIPFEIISLILVRVPARSLLRLRCVCKDWCNLIDSFSFVRNQVSIASQQPHVVLAPNNFPLSYKSFTFNGNVFKESSRFPIVENNKCLDYIHAGEVGFGFTCFQYRYRLGEAFLFNPLRRQVLVLPMATCIGQPHWYGMGIDSTINEYKIVHFVSSVDTDSLAAEIYTLGTKSPWRQIPSISPFPFHSPSIDHITGVSAHGDMHWTDQCKIISFDFEKEGFKLTPHPDMGYNPVKSFLLTTLRGSLAVLSFSKTQAEIWDSEIQAEIWVMKDYEKKIWVKEYKISMNTDHPKFWDYDCNVGAFSSHWIFVDGIEHDHKFLLDLYETTRTEQSIMENRVESTLSKKRVSLSHSLELELPKRVALSELTNSSNVVELSRNVQKQQPKRSSSSSSKRKYKEDVENSPSNDSTRESESGNRECKRKLKEKKENEVAIVQETSESSSVLQKCSFSSSIYEHLRSLEMEVKRRPLPKYMEDVQNDISVNMREILVDWLVEVAEEYNLVSDTLYLTIAYVDRFLSSHALSRNKLQLLGVGCMLIASKYEEISPPHVEDFCYITDNSYTNEEVVSMETEVLNFLNFEMSTPTTKNFLRVFIKSTHDNSRAADLRFEFLCCYLAELSLLDYGCVQYLPSLVAASAIFLSRFLIQPEKHPWSMALQCFSGYKPTELKDCVLAIHDLHMDRRISSLQAIREKYKQHKFKHVATLSSPSEVPARYFEAINE</sequence>
<dbReference type="FunFam" id="1.10.472.10:FF:000167">
    <property type="entry name" value="Mitotic cyclin 6"/>
    <property type="match status" value="1"/>
</dbReference>
<keyword evidence="15" id="KW-1185">Reference proteome</keyword>
<evidence type="ECO:0000256" key="2">
    <source>
        <dbReference type="ARBA" id="ARBA00004556"/>
    </source>
</evidence>
<proteinExistence type="inferred from homology"/>
<dbReference type="PANTHER" id="PTHR10177">
    <property type="entry name" value="CYCLINS"/>
    <property type="match status" value="1"/>
</dbReference>
<gene>
    <name evidence="14" type="ORF">LWI28_029013</name>
</gene>
<dbReference type="PROSITE" id="PS50181">
    <property type="entry name" value="FBOX"/>
    <property type="match status" value="1"/>
</dbReference>
<evidence type="ECO:0000256" key="6">
    <source>
        <dbReference type="ARBA" id="ARBA00022618"/>
    </source>
</evidence>
<dbReference type="InterPro" id="IPR006671">
    <property type="entry name" value="Cyclin_N"/>
</dbReference>
<reference evidence="14" key="1">
    <citation type="journal article" date="2022" name="Plant J.">
        <title>Strategies of tolerance reflected in two North American maple genomes.</title>
        <authorList>
            <person name="McEvoy S.L."/>
            <person name="Sezen U.U."/>
            <person name="Trouern-Trend A."/>
            <person name="McMahon S.M."/>
            <person name="Schaberg P.G."/>
            <person name="Yang J."/>
            <person name="Wegrzyn J.L."/>
            <person name="Swenson N.G."/>
        </authorList>
    </citation>
    <scope>NUCLEOTIDE SEQUENCE</scope>
    <source>
        <strain evidence="14">91603</strain>
    </source>
</reference>
<dbReference type="InterPro" id="IPR036915">
    <property type="entry name" value="Cyclin-like_sf"/>
</dbReference>
<dbReference type="SUPFAM" id="SSF47954">
    <property type="entry name" value="Cyclin-like"/>
    <property type="match status" value="2"/>
</dbReference>
<evidence type="ECO:0000313" key="15">
    <source>
        <dbReference type="Proteomes" id="UP001064489"/>
    </source>
</evidence>
<evidence type="ECO:0000256" key="12">
    <source>
        <dbReference type="SAM" id="MobiDB-lite"/>
    </source>
</evidence>
<dbReference type="Proteomes" id="UP001064489">
    <property type="component" value="Chromosome 4"/>
</dbReference>
<feature type="region of interest" description="Disordered" evidence="12">
    <location>
        <begin position="386"/>
        <end position="434"/>
    </location>
</feature>
<evidence type="ECO:0000256" key="5">
    <source>
        <dbReference type="ARBA" id="ARBA00022490"/>
    </source>
</evidence>
<dbReference type="InterPro" id="IPR013187">
    <property type="entry name" value="F-box-assoc_dom_typ3"/>
</dbReference>
<protein>
    <recommendedName>
        <fullName evidence="4">Cyclin-F</fullName>
    </recommendedName>
</protein>
<evidence type="ECO:0000256" key="9">
    <source>
        <dbReference type="ARBA" id="ARBA00023212"/>
    </source>
</evidence>
<comment type="similarity">
    <text evidence="3">Belongs to the cyclin family. Cyclin AB subfamily.</text>
</comment>
<dbReference type="Pfam" id="PF00646">
    <property type="entry name" value="F-box"/>
    <property type="match status" value="1"/>
</dbReference>
<feature type="domain" description="F-box" evidence="13">
    <location>
        <begin position="8"/>
        <end position="54"/>
    </location>
</feature>
<dbReference type="Gene3D" id="1.20.1280.50">
    <property type="match status" value="1"/>
</dbReference>
<dbReference type="InterPro" id="IPR048258">
    <property type="entry name" value="Cyclins_cyclin-box"/>
</dbReference>
<keyword evidence="10" id="KW-0131">Cell cycle</keyword>
<dbReference type="InterPro" id="IPR001810">
    <property type="entry name" value="F-box_dom"/>
</dbReference>
<keyword evidence="7" id="KW-0498">Mitosis</keyword>
<keyword evidence="6" id="KW-0132">Cell division</keyword>
<dbReference type="SUPFAM" id="SSF81383">
    <property type="entry name" value="F-box domain"/>
    <property type="match status" value="1"/>
</dbReference>
<name>A0AAD5NW08_ACENE</name>
<dbReference type="SMART" id="SM01332">
    <property type="entry name" value="Cyclin_C"/>
    <property type="match status" value="1"/>
</dbReference>
<evidence type="ECO:0000256" key="8">
    <source>
        <dbReference type="ARBA" id="ARBA00023127"/>
    </source>
</evidence>
<dbReference type="InterPro" id="IPR036047">
    <property type="entry name" value="F-box-like_dom_sf"/>
</dbReference>
<dbReference type="SMART" id="SM00256">
    <property type="entry name" value="FBOX"/>
    <property type="match status" value="1"/>
</dbReference>
<reference evidence="14" key="2">
    <citation type="submission" date="2023-02" db="EMBL/GenBank/DDBJ databases">
        <authorList>
            <person name="Swenson N.G."/>
            <person name="Wegrzyn J.L."/>
            <person name="Mcevoy S.L."/>
        </authorList>
    </citation>
    <scope>NUCLEOTIDE SEQUENCE</scope>
    <source>
        <strain evidence="14">91603</strain>
        <tissue evidence="14">Leaf</tissue>
    </source>
</reference>
<dbReference type="EMBL" id="JAJSOW010000101">
    <property type="protein sequence ID" value="KAI9182799.1"/>
    <property type="molecule type" value="Genomic_DNA"/>
</dbReference>
<keyword evidence="9" id="KW-0206">Cytoskeleton</keyword>
<dbReference type="GO" id="GO:0005814">
    <property type="term" value="C:centriole"/>
    <property type="evidence" value="ECO:0007669"/>
    <property type="project" value="UniProtKB-SubCell"/>
</dbReference>
<evidence type="ECO:0000256" key="11">
    <source>
        <dbReference type="RuleBase" id="RU000383"/>
    </source>
</evidence>
<evidence type="ECO:0000256" key="10">
    <source>
        <dbReference type="ARBA" id="ARBA00023306"/>
    </source>
</evidence>
<dbReference type="NCBIfam" id="TIGR01640">
    <property type="entry name" value="F_box_assoc_1"/>
    <property type="match status" value="1"/>
</dbReference>
<dbReference type="Gene3D" id="1.10.472.10">
    <property type="entry name" value="Cyclin-like"/>
    <property type="match status" value="2"/>
</dbReference>
<dbReference type="InterPro" id="IPR017451">
    <property type="entry name" value="F-box-assoc_interact_dom"/>
</dbReference>
<evidence type="ECO:0000256" key="7">
    <source>
        <dbReference type="ARBA" id="ARBA00022776"/>
    </source>
</evidence>
<dbReference type="InterPro" id="IPR013763">
    <property type="entry name" value="Cyclin-like_dom"/>
</dbReference>
<dbReference type="GO" id="GO:0048471">
    <property type="term" value="C:perinuclear region of cytoplasm"/>
    <property type="evidence" value="ECO:0007669"/>
    <property type="project" value="UniProtKB-SubCell"/>
</dbReference>
<evidence type="ECO:0000256" key="4">
    <source>
        <dbReference type="ARBA" id="ARBA00019493"/>
    </source>
</evidence>
<dbReference type="CDD" id="cd22157">
    <property type="entry name" value="F-box_AtFBW1-like"/>
    <property type="match status" value="1"/>
</dbReference>
<dbReference type="Pfam" id="PF08268">
    <property type="entry name" value="FBA_3"/>
    <property type="match status" value="1"/>
</dbReference>
<dbReference type="PROSITE" id="PS00292">
    <property type="entry name" value="CYCLINS"/>
    <property type="match status" value="1"/>
</dbReference>
<dbReference type="Pfam" id="PF02984">
    <property type="entry name" value="Cyclin_C"/>
    <property type="match status" value="1"/>
</dbReference>
<evidence type="ECO:0000259" key="13">
    <source>
        <dbReference type="PROSITE" id="PS50181"/>
    </source>
</evidence>
<comment type="subcellular location">
    <subcellularLocation>
        <location evidence="1">Cytoplasm</location>
        <location evidence="1">Cytoskeleton</location>
        <location evidence="1">Microtubule organizing center</location>
        <location evidence="1">Centrosome</location>
        <location evidence="1">Centriole</location>
    </subcellularLocation>
    <subcellularLocation>
        <location evidence="2">Cytoplasm</location>
        <location evidence="2">Perinuclear region</location>
    </subcellularLocation>
</comment>